<evidence type="ECO:0000256" key="5">
    <source>
        <dbReference type="ARBA" id="ARBA00022989"/>
    </source>
</evidence>
<dbReference type="EMBL" id="UYSG01001017">
    <property type="protein sequence ID" value="VDL31692.1"/>
    <property type="molecule type" value="Genomic_DNA"/>
</dbReference>
<evidence type="ECO:0000313" key="14">
    <source>
        <dbReference type="WBParaSite" id="HDID_0000339301-mRNA-1"/>
    </source>
</evidence>
<feature type="chain" id="PRO_5043131247" evidence="10">
    <location>
        <begin position="23"/>
        <end position="215"/>
    </location>
</feature>
<dbReference type="PANTHER" id="PTHR22811">
    <property type="entry name" value="TRANSMEMBRANE EMP24 DOMAIN-CONTAINING PROTEIN"/>
    <property type="match status" value="1"/>
</dbReference>
<name>A0A0R3SF08_HYMDI</name>
<dbReference type="GO" id="GO:0012505">
    <property type="term" value="C:endomembrane system"/>
    <property type="evidence" value="ECO:0007669"/>
    <property type="project" value="UniProtKB-SubCell"/>
</dbReference>
<dbReference type="STRING" id="6216.A0A0R3SF08"/>
<dbReference type="InterPro" id="IPR036598">
    <property type="entry name" value="GOLD_dom_sf"/>
</dbReference>
<evidence type="ECO:0000256" key="1">
    <source>
        <dbReference type="ARBA" id="ARBA00004479"/>
    </source>
</evidence>
<keyword evidence="6 9" id="KW-0472">Membrane</keyword>
<keyword evidence="4 10" id="KW-0732">Signal</keyword>
<dbReference type="SUPFAM" id="SSF101576">
    <property type="entry name" value="Supernatant protein factor (SPF), C-terminal domain"/>
    <property type="match status" value="1"/>
</dbReference>
<sequence>MKIFVGAITAFLISLLTILVDCFPKQFTFELPGTEEMCLYEKLDKNEQYSFMFQVLKGASSDVQLVIKDPSKTALITKSKTNHETVEFTPQVNGDYAFCFTNQYSPMSPKQILIELRGEETLMEEAGIPNSGPMSMIETLAESIHEHLSVSESFQTELRAKLATDRIFAYELRSHITIWSSAVSVIIIVTVLSQIAVLKSFFKDKDRLYTIRNSL</sequence>
<evidence type="ECO:0000256" key="3">
    <source>
        <dbReference type="ARBA" id="ARBA00022692"/>
    </source>
</evidence>
<dbReference type="Pfam" id="PF01105">
    <property type="entry name" value="EMP24_GP25L"/>
    <property type="match status" value="1"/>
</dbReference>
<reference evidence="12 13" key="2">
    <citation type="submission" date="2018-11" db="EMBL/GenBank/DDBJ databases">
        <authorList>
            <consortium name="Pathogen Informatics"/>
        </authorList>
    </citation>
    <scope>NUCLEOTIDE SEQUENCE [LARGE SCALE GENOMIC DNA]</scope>
</reference>
<evidence type="ECO:0000256" key="6">
    <source>
        <dbReference type="ARBA" id="ARBA00023136"/>
    </source>
</evidence>
<evidence type="ECO:0000313" key="12">
    <source>
        <dbReference type="EMBL" id="VDL31692.1"/>
    </source>
</evidence>
<dbReference type="InterPro" id="IPR009038">
    <property type="entry name" value="GOLD_dom"/>
</dbReference>
<gene>
    <name evidence="12" type="ORF">HDID_LOCUS3391</name>
</gene>
<dbReference type="SMART" id="SM01190">
    <property type="entry name" value="EMP24_GP25L"/>
    <property type="match status" value="1"/>
</dbReference>
<feature type="signal peptide" evidence="10">
    <location>
        <begin position="1"/>
        <end position="22"/>
    </location>
</feature>
<dbReference type="GO" id="GO:0016020">
    <property type="term" value="C:membrane"/>
    <property type="evidence" value="ECO:0007669"/>
    <property type="project" value="UniProtKB-SubCell"/>
</dbReference>
<feature type="domain" description="GOLD" evidence="11">
    <location>
        <begin position="36"/>
        <end position="118"/>
    </location>
</feature>
<evidence type="ECO:0000256" key="4">
    <source>
        <dbReference type="ARBA" id="ARBA00022729"/>
    </source>
</evidence>
<dbReference type="Proteomes" id="UP000274504">
    <property type="component" value="Unassembled WGS sequence"/>
</dbReference>
<evidence type="ECO:0000256" key="8">
    <source>
        <dbReference type="RuleBase" id="RU003827"/>
    </source>
</evidence>
<comment type="subcellular location">
    <subcellularLocation>
        <location evidence="7">Endomembrane system</location>
        <topology evidence="7">Single-pass membrane protein</topology>
    </subcellularLocation>
    <subcellularLocation>
        <location evidence="1 8">Membrane</location>
        <topology evidence="1 8">Single-pass type I membrane protein</topology>
    </subcellularLocation>
</comment>
<dbReference type="InterPro" id="IPR015720">
    <property type="entry name" value="Emp24-like"/>
</dbReference>
<dbReference type="WBParaSite" id="HDID_0000339301-mRNA-1">
    <property type="protein sequence ID" value="HDID_0000339301-mRNA-1"/>
    <property type="gene ID" value="HDID_0000339301"/>
</dbReference>
<evidence type="ECO:0000256" key="10">
    <source>
        <dbReference type="SAM" id="SignalP"/>
    </source>
</evidence>
<evidence type="ECO:0000259" key="11">
    <source>
        <dbReference type="PROSITE" id="PS50866"/>
    </source>
</evidence>
<reference evidence="14" key="1">
    <citation type="submission" date="2017-02" db="UniProtKB">
        <authorList>
            <consortium name="WormBaseParasite"/>
        </authorList>
    </citation>
    <scope>IDENTIFICATION</scope>
</reference>
<keyword evidence="5 9" id="KW-1133">Transmembrane helix</keyword>
<keyword evidence="3 8" id="KW-0812">Transmembrane</keyword>
<evidence type="ECO:0000313" key="13">
    <source>
        <dbReference type="Proteomes" id="UP000274504"/>
    </source>
</evidence>
<dbReference type="AlphaFoldDB" id="A0A0R3SF08"/>
<proteinExistence type="inferred from homology"/>
<feature type="transmembrane region" description="Helical" evidence="9">
    <location>
        <begin position="176"/>
        <end position="198"/>
    </location>
</feature>
<organism evidence="14">
    <name type="scientific">Hymenolepis diminuta</name>
    <name type="common">Rat tapeworm</name>
    <dbReference type="NCBI Taxonomy" id="6216"/>
    <lineage>
        <taxon>Eukaryota</taxon>
        <taxon>Metazoa</taxon>
        <taxon>Spiralia</taxon>
        <taxon>Lophotrochozoa</taxon>
        <taxon>Platyhelminthes</taxon>
        <taxon>Cestoda</taxon>
        <taxon>Eucestoda</taxon>
        <taxon>Cyclophyllidea</taxon>
        <taxon>Hymenolepididae</taxon>
        <taxon>Hymenolepis</taxon>
    </lineage>
</organism>
<evidence type="ECO:0000256" key="2">
    <source>
        <dbReference type="ARBA" id="ARBA00007104"/>
    </source>
</evidence>
<evidence type="ECO:0000256" key="7">
    <source>
        <dbReference type="ARBA" id="ARBA00037847"/>
    </source>
</evidence>
<evidence type="ECO:0000256" key="9">
    <source>
        <dbReference type="SAM" id="Phobius"/>
    </source>
</evidence>
<dbReference type="PROSITE" id="PS50866">
    <property type="entry name" value="GOLD"/>
    <property type="match status" value="1"/>
</dbReference>
<accession>A0A0R3SF08</accession>
<protein>
    <submittedName>
        <fullName evidence="14">GOLD domain-containing protein</fullName>
    </submittedName>
</protein>
<dbReference type="OrthoDB" id="62956at2759"/>
<comment type="similarity">
    <text evidence="2 8">Belongs to the EMP24/GP25L family.</text>
</comment>